<feature type="region of interest" description="Disordered" evidence="5">
    <location>
        <begin position="296"/>
        <end position="448"/>
    </location>
</feature>
<evidence type="ECO:0000256" key="4">
    <source>
        <dbReference type="ARBA" id="ARBA00023163"/>
    </source>
</evidence>
<dbReference type="RefSeq" id="WP_192142715.1">
    <property type="nucleotide sequence ID" value="NZ_JACYXZ010000002.1"/>
</dbReference>
<dbReference type="PANTHER" id="PTHR43133:SF58">
    <property type="entry name" value="ECF RNA POLYMERASE SIGMA FACTOR SIGD"/>
    <property type="match status" value="1"/>
</dbReference>
<feature type="compositionally biased region" description="Acidic residues" evidence="5">
    <location>
        <begin position="436"/>
        <end position="448"/>
    </location>
</feature>
<dbReference type="InterPro" id="IPR014284">
    <property type="entry name" value="RNA_pol_sigma-70_dom"/>
</dbReference>
<feature type="domain" description="RNA polymerase sigma-70 region 2" evidence="6">
    <location>
        <begin position="24"/>
        <end position="91"/>
    </location>
</feature>
<feature type="compositionally biased region" description="Basic and acidic residues" evidence="5">
    <location>
        <begin position="317"/>
        <end position="343"/>
    </location>
</feature>
<dbReference type="Gene3D" id="1.10.1740.10">
    <property type="match status" value="1"/>
</dbReference>
<keyword evidence="4" id="KW-0804">Transcription</keyword>
<protein>
    <submittedName>
        <fullName evidence="7">Sigma-70 family RNA polymerase sigma factor</fullName>
    </submittedName>
</protein>
<dbReference type="Pfam" id="PF04542">
    <property type="entry name" value="Sigma70_r2"/>
    <property type="match status" value="1"/>
</dbReference>
<evidence type="ECO:0000259" key="6">
    <source>
        <dbReference type="Pfam" id="PF04542"/>
    </source>
</evidence>
<dbReference type="Proteomes" id="UP000616839">
    <property type="component" value="Unassembled WGS sequence"/>
</dbReference>
<dbReference type="Gene3D" id="1.10.10.10">
    <property type="entry name" value="Winged helix-like DNA-binding domain superfamily/Winged helix DNA-binding domain"/>
    <property type="match status" value="1"/>
</dbReference>
<keyword evidence="1" id="KW-0805">Transcription regulation</keyword>
<reference evidence="7" key="1">
    <citation type="submission" date="2020-09" db="EMBL/GenBank/DDBJ databases">
        <title>Nocardioides sp. strain MJB4 16S ribosomal RNA gene Genome sequencing and assembly.</title>
        <authorList>
            <person name="Kim I."/>
        </authorList>
    </citation>
    <scope>NUCLEOTIDE SEQUENCE</scope>
    <source>
        <strain evidence="7">MJB4</strain>
    </source>
</reference>
<accession>A0A927Q188</accession>
<keyword evidence="2" id="KW-0731">Sigma factor</keyword>
<dbReference type="NCBIfam" id="TIGR02937">
    <property type="entry name" value="sigma70-ECF"/>
    <property type="match status" value="1"/>
</dbReference>
<name>A0A927Q188_9ACTN</name>
<evidence type="ECO:0000256" key="5">
    <source>
        <dbReference type="SAM" id="MobiDB-lite"/>
    </source>
</evidence>
<dbReference type="EMBL" id="JACYXZ010000002">
    <property type="protein sequence ID" value="MBD8869792.1"/>
    <property type="molecule type" value="Genomic_DNA"/>
</dbReference>
<dbReference type="SUPFAM" id="SSF88946">
    <property type="entry name" value="Sigma2 domain of RNA polymerase sigma factors"/>
    <property type="match status" value="1"/>
</dbReference>
<dbReference type="PANTHER" id="PTHR43133">
    <property type="entry name" value="RNA POLYMERASE ECF-TYPE SIGMA FACTO"/>
    <property type="match status" value="1"/>
</dbReference>
<dbReference type="InterPro" id="IPR039425">
    <property type="entry name" value="RNA_pol_sigma-70-like"/>
</dbReference>
<feature type="compositionally biased region" description="Polar residues" evidence="5">
    <location>
        <begin position="366"/>
        <end position="385"/>
    </location>
</feature>
<dbReference type="InterPro" id="IPR007627">
    <property type="entry name" value="RNA_pol_sigma70_r2"/>
</dbReference>
<dbReference type="InterPro" id="IPR036388">
    <property type="entry name" value="WH-like_DNA-bd_sf"/>
</dbReference>
<comment type="caution">
    <text evidence="7">The sequence shown here is derived from an EMBL/GenBank/DDBJ whole genome shotgun (WGS) entry which is preliminary data.</text>
</comment>
<evidence type="ECO:0000256" key="1">
    <source>
        <dbReference type="ARBA" id="ARBA00023015"/>
    </source>
</evidence>
<keyword evidence="8" id="KW-1185">Reference proteome</keyword>
<dbReference type="InterPro" id="IPR013325">
    <property type="entry name" value="RNA_pol_sigma_r2"/>
</dbReference>
<evidence type="ECO:0000313" key="8">
    <source>
        <dbReference type="Proteomes" id="UP000616839"/>
    </source>
</evidence>
<dbReference type="GO" id="GO:0006352">
    <property type="term" value="P:DNA-templated transcription initiation"/>
    <property type="evidence" value="ECO:0007669"/>
    <property type="project" value="InterPro"/>
</dbReference>
<feature type="compositionally biased region" description="Basic and acidic residues" evidence="5">
    <location>
        <begin position="386"/>
        <end position="435"/>
    </location>
</feature>
<dbReference type="AlphaFoldDB" id="A0A927Q188"/>
<dbReference type="GO" id="GO:0016987">
    <property type="term" value="F:sigma factor activity"/>
    <property type="evidence" value="ECO:0007669"/>
    <property type="project" value="UniProtKB-KW"/>
</dbReference>
<evidence type="ECO:0000256" key="3">
    <source>
        <dbReference type="ARBA" id="ARBA00023125"/>
    </source>
</evidence>
<keyword evidence="3" id="KW-0238">DNA-binding</keyword>
<evidence type="ECO:0000313" key="7">
    <source>
        <dbReference type="EMBL" id="MBD8869792.1"/>
    </source>
</evidence>
<feature type="compositionally biased region" description="Low complexity" evidence="5">
    <location>
        <begin position="344"/>
        <end position="365"/>
    </location>
</feature>
<dbReference type="GO" id="GO:0003677">
    <property type="term" value="F:DNA binding"/>
    <property type="evidence" value="ECO:0007669"/>
    <property type="project" value="UniProtKB-KW"/>
</dbReference>
<proteinExistence type="predicted"/>
<sequence length="448" mass="47597">MPPTQFARLLAAACCGEQWAFTDLWAAYAPRIHGFVRARGSADPEALTNDVFLAVFSRIEQFNGGPDAFAALLFTVTRRRLVDEQRRRGRRPTEHEWCPEEDLRVTASAEESVLDRAAAAEARALLQALSPEQRDVLLLRIYGDLSIDRTAQSGLAPLVITRSAQSGGALMRPTKHEQFEQLHELALILERAYPVTMPLPKDASLAYVDAERLTGLPLPAPSLPDRGLPDRGLPSVASVRGRVVRWLAGLGLVGQSLIGTSVALAAVGGAGVLDVLPEPIQRVFDQAFTQDIPILEEESAEPAPTVPAPEDTPGGLDQDRAGDPRLREDGRGNRDGRGDRSEGRGTPSPSDGGPSATGTGGATTSEVPASTQPTPHQPGTGSTSHPDGRDRDKDRAEAEKDAAEDAAGDAKDAAEDAAGDNKDAAEDAAGDAKDAAEEERDREDPADD</sequence>
<evidence type="ECO:0000256" key="2">
    <source>
        <dbReference type="ARBA" id="ARBA00023082"/>
    </source>
</evidence>
<organism evidence="7 8">
    <name type="scientific">Nocardioides donggukensis</name>
    <dbReference type="NCBI Taxonomy" id="2774019"/>
    <lineage>
        <taxon>Bacteria</taxon>
        <taxon>Bacillati</taxon>
        <taxon>Actinomycetota</taxon>
        <taxon>Actinomycetes</taxon>
        <taxon>Propionibacteriales</taxon>
        <taxon>Nocardioidaceae</taxon>
        <taxon>Nocardioides</taxon>
    </lineage>
</organism>
<gene>
    <name evidence="7" type="ORF">IE331_09150</name>
</gene>